<organism evidence="4">
    <name type="scientific">Rodentolepis nana</name>
    <name type="common">Dwarf tapeworm</name>
    <name type="synonym">Hymenolepis nana</name>
    <dbReference type="NCBI Taxonomy" id="102285"/>
    <lineage>
        <taxon>Eukaryota</taxon>
        <taxon>Metazoa</taxon>
        <taxon>Spiralia</taxon>
        <taxon>Lophotrochozoa</taxon>
        <taxon>Platyhelminthes</taxon>
        <taxon>Cestoda</taxon>
        <taxon>Eucestoda</taxon>
        <taxon>Cyclophyllidea</taxon>
        <taxon>Hymenolepididae</taxon>
        <taxon>Rodentolepis</taxon>
    </lineage>
</organism>
<keyword evidence="3" id="KW-1185">Reference proteome</keyword>
<feature type="region of interest" description="Disordered" evidence="1">
    <location>
        <begin position="1"/>
        <end position="99"/>
    </location>
</feature>
<proteinExistence type="predicted"/>
<reference evidence="2 3" key="2">
    <citation type="submission" date="2018-11" db="EMBL/GenBank/DDBJ databases">
        <authorList>
            <consortium name="Pathogen Informatics"/>
        </authorList>
    </citation>
    <scope>NUCLEOTIDE SEQUENCE [LARGE SCALE GENOMIC DNA]</scope>
</reference>
<evidence type="ECO:0000256" key="1">
    <source>
        <dbReference type="SAM" id="MobiDB-lite"/>
    </source>
</evidence>
<evidence type="ECO:0000313" key="2">
    <source>
        <dbReference type="EMBL" id="VDO13308.1"/>
    </source>
</evidence>
<dbReference type="WBParaSite" id="HNAJ_0001253101-mRNA-1">
    <property type="protein sequence ID" value="HNAJ_0001253101-mRNA-1"/>
    <property type="gene ID" value="HNAJ_0001253101"/>
</dbReference>
<gene>
    <name evidence="2" type="ORF">HNAJ_LOCUS12509</name>
</gene>
<dbReference type="AlphaFoldDB" id="A0A0R3TXD6"/>
<sequence length="175" mass="19198">MGHDNQPPVKQPSVTSQPQAPRASYVQAPPPPPPPPRSSQTECSSPSVIPVLSDQPHLSRPRREAPQGPGPTSVNGALRSFRAKPQAPQPPQQIPAGGTYKPIAQLTKNDRVAPSLPSRDTHSWESRFNFPDESKFPPVPGAYRGPKTFVFYRSSKFFLRIFIYKSMGSTISAFI</sequence>
<reference evidence="4" key="1">
    <citation type="submission" date="2017-02" db="UniProtKB">
        <authorList>
            <consortium name="WormBaseParasite"/>
        </authorList>
    </citation>
    <scope>IDENTIFICATION</scope>
</reference>
<evidence type="ECO:0000313" key="3">
    <source>
        <dbReference type="Proteomes" id="UP000278807"/>
    </source>
</evidence>
<accession>A0A0R3TXD6</accession>
<dbReference type="EMBL" id="UZAE01014384">
    <property type="protein sequence ID" value="VDO13308.1"/>
    <property type="molecule type" value="Genomic_DNA"/>
</dbReference>
<feature type="compositionally biased region" description="Pro residues" evidence="1">
    <location>
        <begin position="28"/>
        <end position="37"/>
    </location>
</feature>
<protein>
    <submittedName>
        <fullName evidence="4">WH2 domain-containing protein</fullName>
    </submittedName>
</protein>
<name>A0A0R3TXD6_RODNA</name>
<evidence type="ECO:0000313" key="4">
    <source>
        <dbReference type="WBParaSite" id="HNAJ_0001253101-mRNA-1"/>
    </source>
</evidence>
<dbReference type="Proteomes" id="UP000278807">
    <property type="component" value="Unassembled WGS sequence"/>
</dbReference>
<feature type="compositionally biased region" description="Polar residues" evidence="1">
    <location>
        <begin position="38"/>
        <end position="47"/>
    </location>
</feature>